<protein>
    <recommendedName>
        <fullName evidence="8">Peptidase A1 domain-containing protein</fullName>
    </recommendedName>
</protein>
<dbReference type="PRINTS" id="PR00792">
    <property type="entry name" value="PEPSIN"/>
</dbReference>
<keyword evidence="3 6" id="KW-0064">Aspartyl protease</keyword>
<dbReference type="InterPro" id="IPR021109">
    <property type="entry name" value="Peptidase_aspartic_dom_sf"/>
</dbReference>
<dbReference type="Gene3D" id="2.40.70.10">
    <property type="entry name" value="Acid Proteases"/>
    <property type="match status" value="2"/>
</dbReference>
<feature type="active site" evidence="5">
    <location>
        <position position="83"/>
    </location>
</feature>
<dbReference type="InterPro" id="IPR001461">
    <property type="entry name" value="Aspartic_peptidase_A1"/>
</dbReference>
<feature type="chain" id="PRO_5044131694" description="Peptidase A1 domain-containing protein" evidence="7">
    <location>
        <begin position="24"/>
        <end position="390"/>
    </location>
</feature>
<dbReference type="SUPFAM" id="SSF50630">
    <property type="entry name" value="Acid proteases"/>
    <property type="match status" value="1"/>
</dbReference>
<dbReference type="PROSITE" id="PS00141">
    <property type="entry name" value="ASP_PROTEASE"/>
    <property type="match status" value="2"/>
</dbReference>
<feature type="active site" evidence="5">
    <location>
        <position position="271"/>
    </location>
</feature>
<evidence type="ECO:0000256" key="5">
    <source>
        <dbReference type="PIRSR" id="PIRSR601461-1"/>
    </source>
</evidence>
<sequence length="390" mass="42089">MKSFSNAVLLLVLCITFLSTVECAKFTVGLKRHQKPKRHIVRDDSNSTTPKTYGELMASQHNLEYQGLVTVGTPPQIFQVIFDTGSDVFWLPKKGCTSTGDDTDACASGKGLYDPSASKTSKDTKQPFQIEYGTGSATGEYYQDVLSFGDASNSSIVSIGNVTLGAAQHMTFSDQGILGLSFPVQNDFTPVFITAAKRKVFDKPIFTVFLKKCKDDCDDGGLITFGGFDNQNCKKIIGATSLIGGVPYWMFKVNSIGTKGAVVKNQKAIVDTGTSIIIGPQSAVGKILKKIGAKDIGGGNYIANCNAKFSLNLNINGKKYSVSSTQMLLDQGQGICQVALGYDPEINFWILGDPFLRQYCTVHNVVKKIVQFAPTKNGSGKRTGKKGRRG</sequence>
<dbReference type="EMBL" id="CAJFCW020000004">
    <property type="protein sequence ID" value="CAG9114142.1"/>
    <property type="molecule type" value="Genomic_DNA"/>
</dbReference>
<dbReference type="OrthoDB" id="771136at2759"/>
<evidence type="ECO:0000256" key="4">
    <source>
        <dbReference type="ARBA" id="ARBA00022801"/>
    </source>
</evidence>
<dbReference type="GO" id="GO:0006508">
    <property type="term" value="P:proteolysis"/>
    <property type="evidence" value="ECO:0007669"/>
    <property type="project" value="UniProtKB-KW"/>
</dbReference>
<evidence type="ECO:0000313" key="10">
    <source>
        <dbReference type="Proteomes" id="UP000614601"/>
    </source>
</evidence>
<dbReference type="CDD" id="cd05471">
    <property type="entry name" value="pepsin_like"/>
    <property type="match status" value="1"/>
</dbReference>
<organism evidence="9 10">
    <name type="scientific">Bursaphelenchus okinawaensis</name>
    <dbReference type="NCBI Taxonomy" id="465554"/>
    <lineage>
        <taxon>Eukaryota</taxon>
        <taxon>Metazoa</taxon>
        <taxon>Ecdysozoa</taxon>
        <taxon>Nematoda</taxon>
        <taxon>Chromadorea</taxon>
        <taxon>Rhabditida</taxon>
        <taxon>Tylenchina</taxon>
        <taxon>Tylenchomorpha</taxon>
        <taxon>Aphelenchoidea</taxon>
        <taxon>Aphelenchoididae</taxon>
        <taxon>Bursaphelenchus</taxon>
    </lineage>
</organism>
<evidence type="ECO:0000256" key="7">
    <source>
        <dbReference type="SAM" id="SignalP"/>
    </source>
</evidence>
<evidence type="ECO:0000256" key="6">
    <source>
        <dbReference type="RuleBase" id="RU000454"/>
    </source>
</evidence>
<evidence type="ECO:0000313" key="9">
    <source>
        <dbReference type="EMBL" id="CAD5220786.1"/>
    </source>
</evidence>
<reference evidence="9" key="1">
    <citation type="submission" date="2020-09" db="EMBL/GenBank/DDBJ databases">
        <authorList>
            <person name="Kikuchi T."/>
        </authorList>
    </citation>
    <scope>NUCLEOTIDE SEQUENCE</scope>
    <source>
        <strain evidence="9">SH1</strain>
    </source>
</reference>
<dbReference type="PANTHER" id="PTHR47966:SF45">
    <property type="entry name" value="PEPTIDASE A1 DOMAIN-CONTAINING PROTEIN"/>
    <property type="match status" value="1"/>
</dbReference>
<evidence type="ECO:0000256" key="3">
    <source>
        <dbReference type="ARBA" id="ARBA00022750"/>
    </source>
</evidence>
<accession>A0A811L0X9</accession>
<evidence type="ECO:0000256" key="1">
    <source>
        <dbReference type="ARBA" id="ARBA00007447"/>
    </source>
</evidence>
<evidence type="ECO:0000256" key="2">
    <source>
        <dbReference type="ARBA" id="ARBA00022670"/>
    </source>
</evidence>
<dbReference type="InterPro" id="IPR001969">
    <property type="entry name" value="Aspartic_peptidase_AS"/>
</dbReference>
<dbReference type="InterPro" id="IPR034164">
    <property type="entry name" value="Pepsin-like_dom"/>
</dbReference>
<comment type="caution">
    <text evidence="9">The sequence shown here is derived from an EMBL/GenBank/DDBJ whole genome shotgun (WGS) entry which is preliminary data.</text>
</comment>
<feature type="domain" description="Peptidase A1" evidence="8">
    <location>
        <begin position="65"/>
        <end position="373"/>
    </location>
</feature>
<dbReference type="EMBL" id="CAJFDH010000004">
    <property type="protein sequence ID" value="CAD5220786.1"/>
    <property type="molecule type" value="Genomic_DNA"/>
</dbReference>
<dbReference type="PANTHER" id="PTHR47966">
    <property type="entry name" value="BETA-SITE APP-CLEAVING ENZYME, ISOFORM A-RELATED"/>
    <property type="match status" value="1"/>
</dbReference>
<dbReference type="Proteomes" id="UP000614601">
    <property type="component" value="Unassembled WGS sequence"/>
</dbReference>
<proteinExistence type="inferred from homology"/>
<dbReference type="FunFam" id="2.40.70.10:FF:000115">
    <property type="entry name" value="Lysosomal aspartic protease"/>
    <property type="match status" value="1"/>
</dbReference>
<dbReference type="InterPro" id="IPR033121">
    <property type="entry name" value="PEPTIDASE_A1"/>
</dbReference>
<feature type="signal peptide" evidence="7">
    <location>
        <begin position="1"/>
        <end position="23"/>
    </location>
</feature>
<dbReference type="GO" id="GO:0005764">
    <property type="term" value="C:lysosome"/>
    <property type="evidence" value="ECO:0007669"/>
    <property type="project" value="TreeGrafter"/>
</dbReference>
<dbReference type="AlphaFoldDB" id="A0A811L0X9"/>
<gene>
    <name evidence="9" type="ORF">BOKJ2_LOCUS9118</name>
</gene>
<keyword evidence="2 6" id="KW-0645">Protease</keyword>
<keyword evidence="4 6" id="KW-0378">Hydrolase</keyword>
<dbReference type="GO" id="GO:0004190">
    <property type="term" value="F:aspartic-type endopeptidase activity"/>
    <property type="evidence" value="ECO:0007669"/>
    <property type="project" value="UniProtKB-KW"/>
</dbReference>
<keyword evidence="7" id="KW-0732">Signal</keyword>
<comment type="similarity">
    <text evidence="1 6">Belongs to the peptidase A1 family.</text>
</comment>
<dbReference type="PROSITE" id="PS51767">
    <property type="entry name" value="PEPTIDASE_A1"/>
    <property type="match status" value="1"/>
</dbReference>
<evidence type="ECO:0000259" key="8">
    <source>
        <dbReference type="PROSITE" id="PS51767"/>
    </source>
</evidence>
<dbReference type="Pfam" id="PF00026">
    <property type="entry name" value="Asp"/>
    <property type="match status" value="1"/>
</dbReference>
<keyword evidence="10" id="KW-1185">Reference proteome</keyword>
<dbReference type="Proteomes" id="UP000783686">
    <property type="component" value="Unassembled WGS sequence"/>
</dbReference>
<name>A0A811L0X9_9BILA</name>